<evidence type="ECO:0000256" key="1">
    <source>
        <dbReference type="SAM" id="MobiDB-lite"/>
    </source>
</evidence>
<comment type="caution">
    <text evidence="3">The sequence shown here is derived from an EMBL/GenBank/DDBJ whole genome shotgun (WGS) entry which is preliminary data.</text>
</comment>
<dbReference type="GO" id="GO:0032259">
    <property type="term" value="P:methylation"/>
    <property type="evidence" value="ECO:0007669"/>
    <property type="project" value="UniProtKB-KW"/>
</dbReference>
<proteinExistence type="predicted"/>
<dbReference type="AlphaFoldDB" id="A0A8H4JP10"/>
<keyword evidence="3" id="KW-0808">Transferase</keyword>
<evidence type="ECO:0000259" key="2">
    <source>
        <dbReference type="Pfam" id="PF20516"/>
    </source>
</evidence>
<keyword evidence="3" id="KW-0489">Methyltransferase</keyword>
<sequence length="413" mass="45953">MHTSVIEAWINEVAESNSSLSLKRKRDNETDYPSPMSSPTRGSKQPLTVPIDLDATPRAPQDAHVIHFRKAASSFAESLKNAGESPSAKRRRQSPSKKYHTTASLMKLDPPIHVIQTPDKAGIVPPNIKRIMSPEAMENIIISPHNWKQDDDPENDPWMKKEHDLIIDILKEAGEAQRLVKGESAWNAQVHYPILKLAFSQFPSLRPETITSARIIKEFRPRSNSLPSSASSSAASSRSSLVSGDSGTWTEPESSAHKLVDFALALIPDDTLQATIDKFLKTQRHDTLNQTAYTALASRPAPLFIETKTTSGSENRSQVQLGIWVAAWYQRLRAATSTMDPIPIPLLQVYGNVWHVIFATDKNDKITLIDQVVRIGDTASIVGMYQLFTALRAIGKWADTEFRTWIVGFLENA</sequence>
<name>A0A8H4JP10_9HYPO</name>
<protein>
    <submittedName>
        <fullName evidence="3">Methyltransferase type 11</fullName>
    </submittedName>
</protein>
<organism evidence="3 4">
    <name type="scientific">Fusarium austroafricanum</name>
    <dbReference type="NCBI Taxonomy" id="2364996"/>
    <lineage>
        <taxon>Eukaryota</taxon>
        <taxon>Fungi</taxon>
        <taxon>Dikarya</taxon>
        <taxon>Ascomycota</taxon>
        <taxon>Pezizomycotina</taxon>
        <taxon>Sordariomycetes</taxon>
        <taxon>Hypocreomycetidae</taxon>
        <taxon>Hypocreales</taxon>
        <taxon>Nectriaceae</taxon>
        <taxon>Fusarium</taxon>
        <taxon>Fusarium concolor species complex</taxon>
    </lineage>
</organism>
<feature type="region of interest" description="Disordered" evidence="1">
    <location>
        <begin position="223"/>
        <end position="252"/>
    </location>
</feature>
<feature type="region of interest" description="Disordered" evidence="1">
    <location>
        <begin position="17"/>
        <end position="55"/>
    </location>
</feature>
<evidence type="ECO:0000313" key="3">
    <source>
        <dbReference type="EMBL" id="KAF4435004.1"/>
    </source>
</evidence>
<gene>
    <name evidence="3" type="ORF">F53441_13618</name>
</gene>
<dbReference type="InterPro" id="IPR046797">
    <property type="entry name" value="PDDEXK_12"/>
</dbReference>
<keyword evidence="4" id="KW-1185">Reference proteome</keyword>
<accession>A0A8H4JP10</accession>
<dbReference type="Pfam" id="PF20516">
    <property type="entry name" value="PDDEXK_12"/>
    <property type="match status" value="1"/>
</dbReference>
<dbReference type="EMBL" id="JAADJG010000876">
    <property type="protein sequence ID" value="KAF4435004.1"/>
    <property type="molecule type" value="Genomic_DNA"/>
</dbReference>
<dbReference type="Proteomes" id="UP000605986">
    <property type="component" value="Unassembled WGS sequence"/>
</dbReference>
<evidence type="ECO:0000313" key="4">
    <source>
        <dbReference type="Proteomes" id="UP000605986"/>
    </source>
</evidence>
<reference evidence="3" key="1">
    <citation type="submission" date="2020-01" db="EMBL/GenBank/DDBJ databases">
        <title>Identification and distribution of gene clusters putatively required for synthesis of sphingolipid metabolism inhibitors in phylogenetically diverse species of the filamentous fungus Fusarium.</title>
        <authorList>
            <person name="Kim H.-S."/>
            <person name="Busman M."/>
            <person name="Brown D.W."/>
            <person name="Divon H."/>
            <person name="Uhlig S."/>
            <person name="Proctor R.H."/>
        </authorList>
    </citation>
    <scope>NUCLEOTIDE SEQUENCE</scope>
    <source>
        <strain evidence="3">NRRL 53441</strain>
    </source>
</reference>
<feature type="compositionally biased region" description="Polar residues" evidence="1">
    <location>
        <begin position="35"/>
        <end position="46"/>
    </location>
</feature>
<dbReference type="GO" id="GO:0008168">
    <property type="term" value="F:methyltransferase activity"/>
    <property type="evidence" value="ECO:0007669"/>
    <property type="project" value="UniProtKB-KW"/>
</dbReference>
<dbReference type="OrthoDB" id="5244165at2759"/>
<feature type="domain" description="PD-(D/E)XK nuclease-like" evidence="2">
    <location>
        <begin position="143"/>
        <end position="403"/>
    </location>
</feature>
<feature type="compositionally biased region" description="Basic residues" evidence="1">
    <location>
        <begin position="88"/>
        <end position="100"/>
    </location>
</feature>
<feature type="region of interest" description="Disordered" evidence="1">
    <location>
        <begin position="77"/>
        <end position="105"/>
    </location>
</feature>
<feature type="compositionally biased region" description="Low complexity" evidence="1">
    <location>
        <begin position="223"/>
        <end position="243"/>
    </location>
</feature>